<dbReference type="Gene3D" id="3.30.450.30">
    <property type="entry name" value="Dynein light chain 2a, cytoplasmic"/>
    <property type="match status" value="1"/>
</dbReference>
<evidence type="ECO:0000313" key="3">
    <source>
        <dbReference type="EMBL" id="MFC0565705.1"/>
    </source>
</evidence>
<feature type="region of interest" description="Disordered" evidence="1">
    <location>
        <begin position="1"/>
        <end position="34"/>
    </location>
</feature>
<evidence type="ECO:0000259" key="2">
    <source>
        <dbReference type="SMART" id="SM00960"/>
    </source>
</evidence>
<reference evidence="3 4" key="1">
    <citation type="submission" date="2024-09" db="EMBL/GenBank/DDBJ databases">
        <authorList>
            <person name="Sun Q."/>
            <person name="Mori K."/>
        </authorList>
    </citation>
    <scope>NUCLEOTIDE SEQUENCE [LARGE SCALE GENOMIC DNA]</scope>
    <source>
        <strain evidence="3 4">TBRC 2205</strain>
    </source>
</reference>
<sequence>MTGTDNGRGGLPRRTAQRPPAGPRPSYPPSLAGDPSLPYRAIEGELTDLRIQIPGVRGCLLGGVDGLLISHNLLTTVDADDLAALAASSYGLGRQVAFRLDQGPFLQSTVRNGAGYLSVYAVGDRALLAVVGTDTVNVARLHLHAPPVADRLAALLSGSG</sequence>
<dbReference type="InterPro" id="IPR004942">
    <property type="entry name" value="Roadblock/LAMTOR2_dom"/>
</dbReference>
<dbReference type="SUPFAM" id="SSF103196">
    <property type="entry name" value="Roadblock/LC7 domain"/>
    <property type="match status" value="1"/>
</dbReference>
<keyword evidence="4" id="KW-1185">Reference proteome</keyword>
<dbReference type="Pfam" id="PF03259">
    <property type="entry name" value="Robl_LC7"/>
    <property type="match status" value="1"/>
</dbReference>
<dbReference type="SMART" id="SM00960">
    <property type="entry name" value="Robl_LC7"/>
    <property type="match status" value="1"/>
</dbReference>
<name>A0ABV6NY56_9ACTN</name>
<dbReference type="RefSeq" id="WP_377339727.1">
    <property type="nucleotide sequence ID" value="NZ_JBHLUE010000011.1"/>
</dbReference>
<accession>A0ABV6NY56</accession>
<comment type="caution">
    <text evidence="3">The sequence shown here is derived from an EMBL/GenBank/DDBJ whole genome shotgun (WGS) entry which is preliminary data.</text>
</comment>
<evidence type="ECO:0000256" key="1">
    <source>
        <dbReference type="SAM" id="MobiDB-lite"/>
    </source>
</evidence>
<proteinExistence type="predicted"/>
<dbReference type="Proteomes" id="UP001589894">
    <property type="component" value="Unassembled WGS sequence"/>
</dbReference>
<organism evidence="3 4">
    <name type="scientific">Plantactinospora siamensis</name>
    <dbReference type="NCBI Taxonomy" id="555372"/>
    <lineage>
        <taxon>Bacteria</taxon>
        <taxon>Bacillati</taxon>
        <taxon>Actinomycetota</taxon>
        <taxon>Actinomycetes</taxon>
        <taxon>Micromonosporales</taxon>
        <taxon>Micromonosporaceae</taxon>
        <taxon>Plantactinospora</taxon>
    </lineage>
</organism>
<protein>
    <submittedName>
        <fullName evidence="3">Roadblock/LC7 domain-containing protein</fullName>
    </submittedName>
</protein>
<evidence type="ECO:0000313" key="4">
    <source>
        <dbReference type="Proteomes" id="UP001589894"/>
    </source>
</evidence>
<feature type="domain" description="Roadblock/LAMTOR2" evidence="2">
    <location>
        <begin position="43"/>
        <end position="132"/>
    </location>
</feature>
<gene>
    <name evidence="3" type="ORF">ACFFHU_16390</name>
</gene>
<feature type="compositionally biased region" description="Gly residues" evidence="1">
    <location>
        <begin position="1"/>
        <end position="10"/>
    </location>
</feature>
<dbReference type="EMBL" id="JBHLUE010000011">
    <property type="protein sequence ID" value="MFC0565705.1"/>
    <property type="molecule type" value="Genomic_DNA"/>
</dbReference>